<accession>A0A645C2R9</accession>
<evidence type="ECO:0000313" key="1">
    <source>
        <dbReference type="EMBL" id="MPM71942.1"/>
    </source>
</evidence>
<organism evidence="1">
    <name type="scientific">bioreactor metagenome</name>
    <dbReference type="NCBI Taxonomy" id="1076179"/>
    <lineage>
        <taxon>unclassified sequences</taxon>
        <taxon>metagenomes</taxon>
        <taxon>ecological metagenomes</taxon>
    </lineage>
</organism>
<name>A0A645C2R9_9ZZZZ</name>
<gene>
    <name evidence="1" type="ORF">SDC9_118914</name>
</gene>
<proteinExistence type="predicted"/>
<comment type="caution">
    <text evidence="1">The sequence shown here is derived from an EMBL/GenBank/DDBJ whole genome shotgun (WGS) entry which is preliminary data.</text>
</comment>
<protein>
    <submittedName>
        <fullName evidence="1">Uncharacterized protein</fullName>
    </submittedName>
</protein>
<reference evidence="1" key="1">
    <citation type="submission" date="2019-08" db="EMBL/GenBank/DDBJ databases">
        <authorList>
            <person name="Kucharzyk K."/>
            <person name="Murdoch R.W."/>
            <person name="Higgins S."/>
            <person name="Loffler F."/>
        </authorList>
    </citation>
    <scope>NUCLEOTIDE SEQUENCE</scope>
</reference>
<sequence length="66" mass="7597">MIAGFHDLFVSRNYFHRFVFGLKTSFEYRESGIKLRRLFQVGKPDIVSENNSPIIAGFLSGDDVQQ</sequence>
<dbReference type="EMBL" id="VSSQ01024429">
    <property type="protein sequence ID" value="MPM71942.1"/>
    <property type="molecule type" value="Genomic_DNA"/>
</dbReference>
<dbReference type="AlphaFoldDB" id="A0A645C2R9"/>